<feature type="chain" id="PRO_5026757477" evidence="1">
    <location>
        <begin position="21"/>
        <end position="902"/>
    </location>
</feature>
<evidence type="ECO:0000259" key="2">
    <source>
        <dbReference type="PROSITE" id="PS50835"/>
    </source>
</evidence>
<keyword evidence="4" id="KW-1185">Reference proteome</keyword>
<organism evidence="3 4">
    <name type="scientific">Poritiphilus flavus</name>
    <dbReference type="NCBI Taxonomy" id="2697053"/>
    <lineage>
        <taxon>Bacteria</taxon>
        <taxon>Pseudomonadati</taxon>
        <taxon>Bacteroidota</taxon>
        <taxon>Flavobacteriia</taxon>
        <taxon>Flavobacteriales</taxon>
        <taxon>Flavobacteriaceae</taxon>
        <taxon>Poritiphilus</taxon>
    </lineage>
</organism>
<feature type="domain" description="Ig-like" evidence="2">
    <location>
        <begin position="380"/>
        <end position="469"/>
    </location>
</feature>
<evidence type="ECO:0000313" key="4">
    <source>
        <dbReference type="Proteomes" id="UP000475249"/>
    </source>
</evidence>
<dbReference type="InterPro" id="IPR013783">
    <property type="entry name" value="Ig-like_fold"/>
</dbReference>
<dbReference type="EMBL" id="WXYO01000002">
    <property type="protein sequence ID" value="NAS11263.1"/>
    <property type="molecule type" value="Genomic_DNA"/>
</dbReference>
<protein>
    <submittedName>
        <fullName evidence="3">T9SS type B sorting domain-containing protein</fullName>
    </submittedName>
</protein>
<dbReference type="Pfam" id="PF13585">
    <property type="entry name" value="CHU_C"/>
    <property type="match status" value="1"/>
</dbReference>
<gene>
    <name evidence="3" type="ORF">GTQ38_04575</name>
</gene>
<dbReference type="SUPFAM" id="SSF82171">
    <property type="entry name" value="DPP6 N-terminal domain-like"/>
    <property type="match status" value="1"/>
</dbReference>
<dbReference type="Proteomes" id="UP000475249">
    <property type="component" value="Unassembled WGS sequence"/>
</dbReference>
<dbReference type="SUPFAM" id="SSF48726">
    <property type="entry name" value="Immunoglobulin"/>
    <property type="match status" value="1"/>
</dbReference>
<dbReference type="RefSeq" id="WP_161434302.1">
    <property type="nucleotide sequence ID" value="NZ_WXYO01000002.1"/>
</dbReference>
<sequence>MKKIASIFLMGLLCPVLMFAQGETSNWLFGNRAGLKFNGDGSVTPLEQSSLNTLEGCASISDTFGNLLFYTDGIRVYNREHRTMPNGAGLYGDPSSTQSALIVPKPDDPDIFYIFTVDTSIGEGDPDFGLNFSIVDMSLADGLGDIVQKNIRLLNDCSEKVTAVIKDCNERSIWLLAFASSTGNGDTFNTYHAFEINQDGVNMLSVKSSFPGFPVTDPRGYLKLSSDGTRLASANAFDGLHLYDFDAETGQLSNPQRIPILDENIYPYGLEFSPNNRFLYVHSTNRNDPLATTGHSSSLLQYDLDGEDIPQSMVVLDKQPIYRGALQLGVNGKIYRTIARSYLVGTPFLGVIHNPDEIGPAANYEHAAIKLIGDANQGLPPFIQSFFQSESLVQQGSDSDDEFIELCYGDPLGLEAIDLPGATYLWTKDGVAFEPTTANEYILPEVTDEDSGHYVVTVTSANPDECPVRGQAFVKVLPIPPEIIPLEACDFDVSDTMDGITEINLEAANSYTDTEFTFYESLADRNNNIPIPSPETYRNSVPLNQVVYYKATNVLGCESFGEIDLSIYPVSVAPSSFGPVYSCDTDSSDDILSGVFDLQQLSLQYPETSVRFFESFEDIATGENELGSSHSATAGTVYASLEKDGQCVGIETISLLVSPIPEADIEREYLVCTDGSPIRLVAPEGFDTYRWFAANSTSINSLSETAFAEISAPGDYILSVGKSYGSGDTGTVCEKLIPFYVEASNKASITEIEIRDFSDNNTVDIIADGLGIYEFSLDGISYQSTSSFERVEPGLYTLYVRDQNGCGITTKDISVLGYPKFFTPNGDGVNDFWQISGADELFQQNTLITIYDRYGALVTQISPDGEGWNGRNASLTLPAADYWFRISLRDGREVKGHFALKR</sequence>
<dbReference type="NCBIfam" id="TIGR04131">
    <property type="entry name" value="Bac_Flav_CTERM"/>
    <property type="match status" value="1"/>
</dbReference>
<dbReference type="Gene3D" id="2.60.40.10">
    <property type="entry name" value="Immunoglobulins"/>
    <property type="match status" value="1"/>
</dbReference>
<reference evidence="3 4" key="1">
    <citation type="submission" date="2020-01" db="EMBL/GenBank/DDBJ databases">
        <title>Bacteria diversity of Porities sp.</title>
        <authorList>
            <person name="Wang G."/>
        </authorList>
    </citation>
    <scope>NUCLEOTIDE SEQUENCE [LARGE SCALE GENOMIC DNA]</scope>
    <source>
        <strain evidence="3 4">R33</strain>
    </source>
</reference>
<comment type="caution">
    <text evidence="3">The sequence shown here is derived from an EMBL/GenBank/DDBJ whole genome shotgun (WGS) entry which is preliminary data.</text>
</comment>
<name>A0A6L9E9E5_9FLAO</name>
<evidence type="ECO:0000256" key="1">
    <source>
        <dbReference type="SAM" id="SignalP"/>
    </source>
</evidence>
<feature type="signal peptide" evidence="1">
    <location>
        <begin position="1"/>
        <end position="20"/>
    </location>
</feature>
<dbReference type="InterPro" id="IPR036179">
    <property type="entry name" value="Ig-like_dom_sf"/>
</dbReference>
<dbReference type="InterPro" id="IPR026341">
    <property type="entry name" value="T9SS_type_B"/>
</dbReference>
<proteinExistence type="predicted"/>
<dbReference type="InterPro" id="IPR007110">
    <property type="entry name" value="Ig-like_dom"/>
</dbReference>
<dbReference type="AlphaFoldDB" id="A0A6L9E9E5"/>
<keyword evidence="1" id="KW-0732">Signal</keyword>
<dbReference type="PROSITE" id="PS50835">
    <property type="entry name" value="IG_LIKE"/>
    <property type="match status" value="1"/>
</dbReference>
<accession>A0A6L9E9E5</accession>
<dbReference type="Gene3D" id="2.130.10.10">
    <property type="entry name" value="YVTN repeat-like/Quinoprotein amine dehydrogenase"/>
    <property type="match status" value="1"/>
</dbReference>
<evidence type="ECO:0000313" key="3">
    <source>
        <dbReference type="EMBL" id="NAS11263.1"/>
    </source>
</evidence>
<dbReference type="InterPro" id="IPR015943">
    <property type="entry name" value="WD40/YVTN_repeat-like_dom_sf"/>
</dbReference>